<dbReference type="InterPro" id="IPR003834">
    <property type="entry name" value="Cyt_c_assmbl_TM_dom"/>
</dbReference>
<evidence type="ECO:0000313" key="9">
    <source>
        <dbReference type="Proteomes" id="UP000552883"/>
    </source>
</evidence>
<evidence type="ECO:0000256" key="6">
    <source>
        <dbReference type="SAM" id="Phobius"/>
    </source>
</evidence>
<dbReference type="InterPro" id="IPR051790">
    <property type="entry name" value="Cytochrome_c-biogenesis_DsbD"/>
</dbReference>
<dbReference type="GO" id="GO:0016020">
    <property type="term" value="C:membrane"/>
    <property type="evidence" value="ECO:0007669"/>
    <property type="project" value="UniProtKB-SubCell"/>
</dbReference>
<feature type="domain" description="Cytochrome C biogenesis protein transmembrane" evidence="7">
    <location>
        <begin position="25"/>
        <end position="236"/>
    </location>
</feature>
<dbReference type="PANTHER" id="PTHR31272">
    <property type="entry name" value="CYTOCHROME C-TYPE BIOGENESIS PROTEIN HI_1454-RELATED"/>
    <property type="match status" value="1"/>
</dbReference>
<dbReference type="AlphaFoldDB" id="A0A840XN44"/>
<evidence type="ECO:0000259" key="7">
    <source>
        <dbReference type="Pfam" id="PF02683"/>
    </source>
</evidence>
<evidence type="ECO:0000256" key="4">
    <source>
        <dbReference type="ARBA" id="ARBA00022989"/>
    </source>
</evidence>
<proteinExistence type="inferred from homology"/>
<feature type="transmembrane region" description="Helical" evidence="6">
    <location>
        <begin position="24"/>
        <end position="54"/>
    </location>
</feature>
<dbReference type="PANTHER" id="PTHR31272:SF4">
    <property type="entry name" value="CYTOCHROME C-TYPE BIOGENESIS PROTEIN HI_1454-RELATED"/>
    <property type="match status" value="1"/>
</dbReference>
<feature type="transmembrane region" description="Helical" evidence="6">
    <location>
        <begin position="140"/>
        <end position="158"/>
    </location>
</feature>
<feature type="transmembrane region" description="Helical" evidence="6">
    <location>
        <begin position="75"/>
        <end position="100"/>
    </location>
</feature>
<evidence type="ECO:0000256" key="5">
    <source>
        <dbReference type="ARBA" id="ARBA00023136"/>
    </source>
</evidence>
<feature type="transmembrane region" description="Helical" evidence="6">
    <location>
        <begin position="178"/>
        <end position="207"/>
    </location>
</feature>
<keyword evidence="5 6" id="KW-0472">Membrane</keyword>
<reference evidence="8 9" key="1">
    <citation type="submission" date="2020-08" db="EMBL/GenBank/DDBJ databases">
        <title>Sequencing the genomes of 1000 actinobacteria strains.</title>
        <authorList>
            <person name="Klenk H.-P."/>
        </authorList>
    </citation>
    <scope>NUCLEOTIDE SEQUENCE [LARGE SCALE GENOMIC DNA]</scope>
    <source>
        <strain evidence="8 9">DSM 23889</strain>
    </source>
</reference>
<gene>
    <name evidence="8" type="ORF">BJ959_001753</name>
</gene>
<name>A0A840XN44_9MICO</name>
<keyword evidence="9" id="KW-1185">Reference proteome</keyword>
<comment type="similarity">
    <text evidence="2">Belongs to the DsbD family.</text>
</comment>
<dbReference type="GO" id="GO:0017004">
    <property type="term" value="P:cytochrome complex assembly"/>
    <property type="evidence" value="ECO:0007669"/>
    <property type="project" value="InterPro"/>
</dbReference>
<dbReference type="Proteomes" id="UP000552883">
    <property type="component" value="Unassembled WGS sequence"/>
</dbReference>
<sequence length="258" mass="26614">MTALAGAFSSVVNPIGEIVLSGNLLLAVPIALAAGFLAFASPCVLPLVPGYLAYIGGVTNSTELDQRRGRLLLGVALFVLGYSVVFVSLSIVFATAGLLLLPWIGLITRIAGVIVILMGLVFIGQVSFLQRSLAPRIRVATGLGGAPLLGVVFGLGWAPCIGPTLVAVNALVLNEGDIGRAALIALMYCLGLGIPFLLVALGFRWVAGATEWLKRNIRIINIIGGSLLIAIGLAMVTGLWQMFVSSLGAVIGGTVTPL</sequence>
<comment type="caution">
    <text evidence="8">The sequence shown here is derived from an EMBL/GenBank/DDBJ whole genome shotgun (WGS) entry which is preliminary data.</text>
</comment>
<evidence type="ECO:0000256" key="1">
    <source>
        <dbReference type="ARBA" id="ARBA00004141"/>
    </source>
</evidence>
<evidence type="ECO:0000313" key="8">
    <source>
        <dbReference type="EMBL" id="MBB5618257.1"/>
    </source>
</evidence>
<organism evidence="8 9">
    <name type="scientific">Microcella frigidaquae</name>
    <dbReference type="NCBI Taxonomy" id="424758"/>
    <lineage>
        <taxon>Bacteria</taxon>
        <taxon>Bacillati</taxon>
        <taxon>Actinomycetota</taxon>
        <taxon>Actinomycetes</taxon>
        <taxon>Micrococcales</taxon>
        <taxon>Microbacteriaceae</taxon>
        <taxon>Microcella</taxon>
    </lineage>
</organism>
<feature type="transmembrane region" description="Helical" evidence="6">
    <location>
        <begin position="219"/>
        <end position="240"/>
    </location>
</feature>
<dbReference type="EMBL" id="JACHBS010000001">
    <property type="protein sequence ID" value="MBB5618257.1"/>
    <property type="molecule type" value="Genomic_DNA"/>
</dbReference>
<evidence type="ECO:0000256" key="2">
    <source>
        <dbReference type="ARBA" id="ARBA00006143"/>
    </source>
</evidence>
<accession>A0A840XN44</accession>
<comment type="subcellular location">
    <subcellularLocation>
        <location evidence="1">Membrane</location>
        <topology evidence="1">Multi-pass membrane protein</topology>
    </subcellularLocation>
</comment>
<protein>
    <submittedName>
        <fullName evidence="8">Cytochrome c-type biogenesis protein</fullName>
    </submittedName>
</protein>
<keyword evidence="4 6" id="KW-1133">Transmembrane helix</keyword>
<dbReference type="RefSeq" id="WP_197075249.1">
    <property type="nucleotide sequence ID" value="NZ_BAAANZ010000019.1"/>
</dbReference>
<feature type="transmembrane region" description="Helical" evidence="6">
    <location>
        <begin position="106"/>
        <end position="128"/>
    </location>
</feature>
<keyword evidence="3 6" id="KW-0812">Transmembrane</keyword>
<dbReference type="Pfam" id="PF02683">
    <property type="entry name" value="DsbD_TM"/>
    <property type="match status" value="1"/>
</dbReference>
<evidence type="ECO:0000256" key="3">
    <source>
        <dbReference type="ARBA" id="ARBA00022692"/>
    </source>
</evidence>